<dbReference type="GO" id="GO:0008168">
    <property type="term" value="F:methyltransferase activity"/>
    <property type="evidence" value="ECO:0007669"/>
    <property type="project" value="UniProtKB-KW"/>
</dbReference>
<keyword evidence="3" id="KW-1185">Reference proteome</keyword>
<organism evidence="2 3">
    <name type="scientific">Catenulispora pinistramenti</name>
    <dbReference type="NCBI Taxonomy" id="2705254"/>
    <lineage>
        <taxon>Bacteria</taxon>
        <taxon>Bacillati</taxon>
        <taxon>Actinomycetota</taxon>
        <taxon>Actinomycetes</taxon>
        <taxon>Catenulisporales</taxon>
        <taxon>Catenulisporaceae</taxon>
        <taxon>Catenulispora</taxon>
    </lineage>
</organism>
<feature type="domain" description="Methyltransferase type 12" evidence="1">
    <location>
        <begin position="72"/>
        <end position="168"/>
    </location>
</feature>
<accession>A0ABS5L4F6</accession>
<evidence type="ECO:0000259" key="1">
    <source>
        <dbReference type="Pfam" id="PF08242"/>
    </source>
</evidence>
<protein>
    <submittedName>
        <fullName evidence="2">Class I SAM-dependent methyltransferase</fullName>
    </submittedName>
</protein>
<dbReference type="CDD" id="cd02440">
    <property type="entry name" value="AdoMet_MTases"/>
    <property type="match status" value="1"/>
</dbReference>
<comment type="caution">
    <text evidence="2">The sequence shown here is derived from an EMBL/GenBank/DDBJ whole genome shotgun (WGS) entry which is preliminary data.</text>
</comment>
<evidence type="ECO:0000313" key="3">
    <source>
        <dbReference type="Proteomes" id="UP000730482"/>
    </source>
</evidence>
<proteinExistence type="predicted"/>
<keyword evidence="2" id="KW-0808">Transferase</keyword>
<evidence type="ECO:0000313" key="2">
    <source>
        <dbReference type="EMBL" id="MBS2553112.1"/>
    </source>
</evidence>
<name>A0ABS5L4F6_9ACTN</name>
<dbReference type="Proteomes" id="UP000730482">
    <property type="component" value="Unassembled WGS sequence"/>
</dbReference>
<dbReference type="InterPro" id="IPR029063">
    <property type="entry name" value="SAM-dependent_MTases_sf"/>
</dbReference>
<sequence length="284" mass="31356">MSSETNAPGPSPSPSPDPGKWLEYNRANWDERVPIHVDGDFYDLASFVAGREALAEFELAEVGDVRGKRLLHLQSHIGTETLGWARHGAVVTGLDFSGPAMAAAASLAERIGVTDSRWFTSDVYDAAETLGGEQFDVVYTGKGALCWLPDIARWARVAASVVKPGGFLYLSEFHPFGNTLREEDGRTVGYDYFDASPQVWDEPGTYADSAAATRENVTIEFNHGLGDIVSALIAAGLRLEFLHEFDMTMFARYQVLEKRDRFYRLPEGMPRVPLMFSLRASKPV</sequence>
<dbReference type="Gene3D" id="3.40.50.150">
    <property type="entry name" value="Vaccinia Virus protein VP39"/>
    <property type="match status" value="1"/>
</dbReference>
<dbReference type="SUPFAM" id="SSF53335">
    <property type="entry name" value="S-adenosyl-L-methionine-dependent methyltransferases"/>
    <property type="match status" value="1"/>
</dbReference>
<reference evidence="2 3" key="1">
    <citation type="submission" date="2020-02" db="EMBL/GenBank/DDBJ databases">
        <title>Acidophilic actinobacteria isolated from forest soil.</title>
        <authorList>
            <person name="Golinska P."/>
        </authorList>
    </citation>
    <scope>NUCLEOTIDE SEQUENCE [LARGE SCALE GENOMIC DNA]</scope>
    <source>
        <strain evidence="2 3">NL8</strain>
    </source>
</reference>
<dbReference type="InterPro" id="IPR013217">
    <property type="entry name" value="Methyltransf_12"/>
</dbReference>
<keyword evidence="2" id="KW-0489">Methyltransferase</keyword>
<gene>
    <name evidence="2" type="ORF">KGQ19_40290</name>
</gene>
<dbReference type="GO" id="GO:0032259">
    <property type="term" value="P:methylation"/>
    <property type="evidence" value="ECO:0007669"/>
    <property type="project" value="UniProtKB-KW"/>
</dbReference>
<dbReference type="EMBL" id="JAAFYZ010000232">
    <property type="protein sequence ID" value="MBS2553112.1"/>
    <property type="molecule type" value="Genomic_DNA"/>
</dbReference>
<dbReference type="Pfam" id="PF08242">
    <property type="entry name" value="Methyltransf_12"/>
    <property type="match status" value="1"/>
</dbReference>